<dbReference type="InterPro" id="IPR003593">
    <property type="entry name" value="AAA+_ATPase"/>
</dbReference>
<dbReference type="CDD" id="cd00009">
    <property type="entry name" value="AAA"/>
    <property type="match status" value="1"/>
</dbReference>
<feature type="region of interest" description="Disordered" evidence="1">
    <location>
        <begin position="350"/>
        <end position="461"/>
    </location>
</feature>
<evidence type="ECO:0000313" key="4">
    <source>
        <dbReference type="EMBL" id="QJT07733.1"/>
    </source>
</evidence>
<evidence type="ECO:0000259" key="3">
    <source>
        <dbReference type="SMART" id="SM00382"/>
    </source>
</evidence>
<accession>A0ABX6NCD5</accession>
<keyword evidence="2" id="KW-0472">Membrane</keyword>
<feature type="transmembrane region" description="Helical" evidence="2">
    <location>
        <begin position="286"/>
        <end position="306"/>
    </location>
</feature>
<feature type="compositionally biased region" description="Low complexity" evidence="1">
    <location>
        <begin position="410"/>
        <end position="429"/>
    </location>
</feature>
<proteinExistence type="predicted"/>
<dbReference type="Gene3D" id="3.10.350.10">
    <property type="entry name" value="LysM domain"/>
    <property type="match status" value="1"/>
</dbReference>
<dbReference type="SUPFAM" id="SSF52540">
    <property type="entry name" value="P-loop containing nucleoside triphosphate hydrolases"/>
    <property type="match status" value="1"/>
</dbReference>
<reference evidence="4 5" key="1">
    <citation type="submission" date="2019-04" db="EMBL/GenBank/DDBJ databases">
        <title>Isolation and culture of sulfate reducing bacteria from the cold seep of the South China Sea.</title>
        <authorList>
            <person name="Sun C."/>
            <person name="Liu R."/>
        </authorList>
    </citation>
    <scope>NUCLEOTIDE SEQUENCE [LARGE SCALE GENOMIC DNA]</scope>
    <source>
        <strain evidence="4 5">CS1</strain>
    </source>
</reference>
<keyword evidence="2" id="KW-1133">Transmembrane helix</keyword>
<organism evidence="4 5">
    <name type="scientific">Oceanidesulfovibrio marinus</name>
    <dbReference type="NCBI Taxonomy" id="370038"/>
    <lineage>
        <taxon>Bacteria</taxon>
        <taxon>Pseudomonadati</taxon>
        <taxon>Thermodesulfobacteriota</taxon>
        <taxon>Desulfovibrionia</taxon>
        <taxon>Desulfovibrionales</taxon>
        <taxon>Desulfovibrionaceae</taxon>
        <taxon>Oceanidesulfovibrio</taxon>
    </lineage>
</organism>
<evidence type="ECO:0000256" key="1">
    <source>
        <dbReference type="SAM" id="MobiDB-lite"/>
    </source>
</evidence>
<dbReference type="InterPro" id="IPR052026">
    <property type="entry name" value="ExeA_AAA_ATPase_DNA-bind"/>
</dbReference>
<sequence length="545" mass="58265">MYLNYYGLDKEPFHITPDPEFLFLSPSHKEALGAILYGVEKRKGFISITGEIGMGKTTVVRAFIDECDQSRNRLVYIFNTGVDFVSLLRMLIEELSPETAIEPGADESRLLDQLQRILIEEYSAGRTVVLVIDDAQAMPVQTLEQLRLLSNLETSKDKLLQIVLVGQPELEQKLESAELRQLRQRIAVRAVIRPLTARESRDYIQHRLALAGGKGAAIFSAGALKSIVRFAKGAPRLLNIICDNALIAGFAEQQSSITRKLIRHVIRDYQARSTVRTTWIRRPATALAGLALVILAVVMLGSNISLSSQQTQLSDRNQPLLPAAGATAVSSASPVSPAAPAVAVEAAKPASKSVEKAAEPETVPPAGRQGGLAASLAQQQSADVAKPAIAASTAAPARTEGPIPTEPRVASAAKTPQPSPAAAPAAQTPGVDATSVSMQSSRAPQDVSPVATAGESSVDRLEQPLKKDVSDHTFTVEVLPGDCVSMILKAHFQSVSHSLMARVKQLNPSLQNFDQIYPGEQLILPLGANASGSRADGNTRIVQAD</sequence>
<dbReference type="EMBL" id="CP039543">
    <property type="protein sequence ID" value="QJT07733.1"/>
    <property type="molecule type" value="Genomic_DNA"/>
</dbReference>
<feature type="domain" description="AAA+ ATPase" evidence="3">
    <location>
        <begin position="42"/>
        <end position="198"/>
    </location>
</feature>
<feature type="compositionally biased region" description="Polar residues" evidence="1">
    <location>
        <begin position="434"/>
        <end position="443"/>
    </location>
</feature>
<protein>
    <recommendedName>
        <fullName evidence="3">AAA+ ATPase domain-containing protein</fullName>
    </recommendedName>
</protein>
<dbReference type="RefSeq" id="WP_171266391.1">
    <property type="nucleotide sequence ID" value="NZ_CP039543.1"/>
</dbReference>
<dbReference type="Gene3D" id="3.40.50.300">
    <property type="entry name" value="P-loop containing nucleotide triphosphate hydrolases"/>
    <property type="match status" value="1"/>
</dbReference>
<dbReference type="InterPro" id="IPR049945">
    <property type="entry name" value="AAA_22"/>
</dbReference>
<gene>
    <name evidence="4" type="ORF">E8L03_01780</name>
</gene>
<evidence type="ECO:0000313" key="5">
    <source>
        <dbReference type="Proteomes" id="UP000503251"/>
    </source>
</evidence>
<feature type="compositionally biased region" description="Low complexity" evidence="1">
    <location>
        <begin position="371"/>
        <end position="397"/>
    </location>
</feature>
<dbReference type="Proteomes" id="UP000503251">
    <property type="component" value="Chromosome"/>
</dbReference>
<dbReference type="PANTHER" id="PTHR35894">
    <property type="entry name" value="GENERAL SECRETION PATHWAY PROTEIN A-RELATED"/>
    <property type="match status" value="1"/>
</dbReference>
<dbReference type="InterPro" id="IPR027417">
    <property type="entry name" value="P-loop_NTPase"/>
</dbReference>
<dbReference type="Pfam" id="PF13401">
    <property type="entry name" value="AAA_22"/>
    <property type="match status" value="1"/>
</dbReference>
<evidence type="ECO:0000256" key="2">
    <source>
        <dbReference type="SAM" id="Phobius"/>
    </source>
</evidence>
<dbReference type="PANTHER" id="PTHR35894:SF1">
    <property type="entry name" value="PHOSPHORIBULOKINASE _ URIDINE KINASE FAMILY"/>
    <property type="match status" value="1"/>
</dbReference>
<keyword evidence="5" id="KW-1185">Reference proteome</keyword>
<dbReference type="SMART" id="SM00382">
    <property type="entry name" value="AAA"/>
    <property type="match status" value="1"/>
</dbReference>
<name>A0ABX6NCD5_9BACT</name>
<dbReference type="InterPro" id="IPR036779">
    <property type="entry name" value="LysM_dom_sf"/>
</dbReference>
<keyword evidence="2" id="KW-0812">Transmembrane</keyword>